<feature type="compositionally biased region" description="Basic and acidic residues" evidence="1">
    <location>
        <begin position="597"/>
        <end position="615"/>
    </location>
</feature>
<evidence type="ECO:0000256" key="1">
    <source>
        <dbReference type="SAM" id="MobiDB-lite"/>
    </source>
</evidence>
<dbReference type="OrthoDB" id="515692at2759"/>
<accession>A0A8H6P8L8</accession>
<reference evidence="3" key="1">
    <citation type="submission" date="2020-06" db="EMBL/GenBank/DDBJ databases">
        <title>Draft genome sequences of strains closely related to Aspergillus parafelis and Aspergillus hiratsukae.</title>
        <authorList>
            <person name="Dos Santos R.A.C."/>
            <person name="Rivero-Menendez O."/>
            <person name="Steenwyk J.L."/>
            <person name="Mead M.E."/>
            <person name="Goldman G.H."/>
            <person name="Alastruey-Izquierdo A."/>
            <person name="Rokas A."/>
        </authorList>
    </citation>
    <scope>NUCLEOTIDE SEQUENCE</scope>
    <source>
        <strain evidence="3">CNM-CM5793</strain>
    </source>
</reference>
<comment type="caution">
    <text evidence="3">The sequence shown here is derived from an EMBL/GenBank/DDBJ whole genome shotgun (WGS) entry which is preliminary data.</text>
</comment>
<dbReference type="InterPro" id="IPR056632">
    <property type="entry name" value="DUF7730"/>
</dbReference>
<dbReference type="EMBL" id="JACBAD010002044">
    <property type="protein sequence ID" value="KAF7121623.1"/>
    <property type="molecule type" value="Genomic_DNA"/>
</dbReference>
<organism evidence="3 4">
    <name type="scientific">Aspergillus hiratsukae</name>
    <dbReference type="NCBI Taxonomy" id="1194566"/>
    <lineage>
        <taxon>Eukaryota</taxon>
        <taxon>Fungi</taxon>
        <taxon>Dikarya</taxon>
        <taxon>Ascomycota</taxon>
        <taxon>Pezizomycotina</taxon>
        <taxon>Eurotiomycetes</taxon>
        <taxon>Eurotiomycetidae</taxon>
        <taxon>Eurotiales</taxon>
        <taxon>Aspergillaceae</taxon>
        <taxon>Aspergillus</taxon>
        <taxon>Aspergillus subgen. Fumigati</taxon>
    </lineage>
</organism>
<feature type="compositionally biased region" description="Pro residues" evidence="1">
    <location>
        <begin position="652"/>
        <end position="662"/>
    </location>
</feature>
<feature type="region of interest" description="Disordered" evidence="1">
    <location>
        <begin position="645"/>
        <end position="666"/>
    </location>
</feature>
<dbReference type="Proteomes" id="UP000630445">
    <property type="component" value="Unassembled WGS sequence"/>
</dbReference>
<feature type="domain" description="DUF7730" evidence="2">
    <location>
        <begin position="697"/>
        <end position="851"/>
    </location>
</feature>
<feature type="region of interest" description="Disordered" evidence="1">
    <location>
        <begin position="463"/>
        <end position="482"/>
    </location>
</feature>
<keyword evidence="4" id="KW-1185">Reference proteome</keyword>
<feature type="region of interest" description="Disordered" evidence="1">
    <location>
        <begin position="109"/>
        <end position="150"/>
    </location>
</feature>
<evidence type="ECO:0000313" key="3">
    <source>
        <dbReference type="EMBL" id="KAF7121623.1"/>
    </source>
</evidence>
<evidence type="ECO:0000259" key="2">
    <source>
        <dbReference type="Pfam" id="PF24864"/>
    </source>
</evidence>
<feature type="region of interest" description="Disordered" evidence="1">
    <location>
        <begin position="594"/>
        <end position="627"/>
    </location>
</feature>
<sequence length="977" mass="111567">MSKSASSKSERKPWDIPGFIIPETREDWEDLAVGAKLDKLTIHTLPAEMFKSASQATPKQFTMLRIYVPKLESREEFLAADTLINSIGEDNKIWPGSFAAARRLQEQTMTVGGEHDRDQPEIRTPPPKRLRSRLEGAKKPLRNRKDLPDAEDEATPNAALVIFLQCVTGIVTNIPMEWVLNRACFTPMFGKKGHDTKGYDTMTDGVLRATETQATLSIVEVKKRVRTKGTLKHPTASLISRIIAQDRHEIFLTFGAYTQAYKGYLEGSGDEVKPDSFLEMRTFGPWSTDDELQMNQLGHIVLAIVLWRRDRRIMLSILTKTTVERLDNDRSSVGGVKYRFQWDGSVGIIKILPFPVQEYATGPLFSFSIKLYPGLGLLLDWTAGIREDVTEALLALINAFDNIEQARRSHHGIIGNKKARENAPEWGNLLQVVETDTEINTIGERDNQIWPGSFIPARRLQEQAVTGGKKQPNPLKDLPDAEDEATPNAALVVFLQCLTGLVPGLSIQWMLNRASFTPVFRKGQYNTVTDGVLQVRVSKRLAPLSIVEVKTRMRQKRTPAIIMQEGCEPPARRIQQPITCCSASTSTMTFQFFQRFRNKDKEKEKEKGKDRQKDQPDEDPSQSDPRTILARVGIYHETCKQNGNCRDFKAMPLPPPRRPLTPPDQDLATIRSRSNTLTAINTSTTNFLDSNDNSTLPQDKSLFFSRLPQEIRQRIYIELFGGRSVHLEYDFGYAPGYRRRDKRPPDQWRWWHRVCDEEDNPNPGDMCRTNDLEDPKRIGRRELSRHKLKGVAWLRVCRRAYLEALPLLYSTNTFLISSSVKLCRLPKMIVPSHLSRITSLDILHVAKATTPSTMTDHEWETYQTLFRTLRLAYVGVRRLRLVIHILNKSCTPRAGTVPEELDEAWIRPWSELASSRQWEKLEIGLQDSWFDHFSAAGRRWEARNGLQLEDSGYSLVRVDDFTTWDGRLSEIWNAVYL</sequence>
<protein>
    <recommendedName>
        <fullName evidence="2">DUF7730 domain-containing protein</fullName>
    </recommendedName>
</protein>
<dbReference type="PANTHER" id="PTHR38790">
    <property type="entry name" value="2EXR DOMAIN-CONTAINING PROTEIN-RELATED"/>
    <property type="match status" value="1"/>
</dbReference>
<gene>
    <name evidence="3" type="ORF">CNMCM5793_009094</name>
</gene>
<dbReference type="Pfam" id="PF24864">
    <property type="entry name" value="DUF7730"/>
    <property type="match status" value="1"/>
</dbReference>
<dbReference type="PANTHER" id="PTHR38790:SF4">
    <property type="entry name" value="2EXR DOMAIN-CONTAINING PROTEIN"/>
    <property type="match status" value="1"/>
</dbReference>
<proteinExistence type="predicted"/>
<feature type="compositionally biased region" description="Basic and acidic residues" evidence="1">
    <location>
        <begin position="132"/>
        <end position="148"/>
    </location>
</feature>
<dbReference type="AlphaFoldDB" id="A0A8H6P8L8"/>
<evidence type="ECO:0000313" key="4">
    <source>
        <dbReference type="Proteomes" id="UP000630445"/>
    </source>
</evidence>
<name>A0A8H6P8L8_9EURO</name>